<dbReference type="Pfam" id="PF00440">
    <property type="entry name" value="TetR_N"/>
    <property type="match status" value="1"/>
</dbReference>
<evidence type="ECO:0000313" key="5">
    <source>
        <dbReference type="Proteomes" id="UP001501747"/>
    </source>
</evidence>
<dbReference type="PANTHER" id="PTHR30055">
    <property type="entry name" value="HTH-TYPE TRANSCRIPTIONAL REGULATOR RUTR"/>
    <property type="match status" value="1"/>
</dbReference>
<accession>A0ABP7QS39</accession>
<organism evidence="4 5">
    <name type="scientific">Allokutzneria multivorans</name>
    <dbReference type="NCBI Taxonomy" id="1142134"/>
    <lineage>
        <taxon>Bacteria</taxon>
        <taxon>Bacillati</taxon>
        <taxon>Actinomycetota</taxon>
        <taxon>Actinomycetes</taxon>
        <taxon>Pseudonocardiales</taxon>
        <taxon>Pseudonocardiaceae</taxon>
        <taxon>Allokutzneria</taxon>
    </lineage>
</organism>
<evidence type="ECO:0000313" key="4">
    <source>
        <dbReference type="EMBL" id="GAA3987255.1"/>
    </source>
</evidence>
<evidence type="ECO:0000256" key="2">
    <source>
        <dbReference type="PROSITE-ProRule" id="PRU00335"/>
    </source>
</evidence>
<gene>
    <name evidence="4" type="ORF">GCM10022247_01950</name>
</gene>
<dbReference type="Proteomes" id="UP001501747">
    <property type="component" value="Unassembled WGS sequence"/>
</dbReference>
<name>A0ABP7QS39_9PSEU</name>
<dbReference type="InterPro" id="IPR001647">
    <property type="entry name" value="HTH_TetR"/>
</dbReference>
<dbReference type="RefSeq" id="WP_344870492.1">
    <property type="nucleotide sequence ID" value="NZ_BAABAL010000003.1"/>
</dbReference>
<reference evidence="5" key="1">
    <citation type="journal article" date="2019" name="Int. J. Syst. Evol. Microbiol.">
        <title>The Global Catalogue of Microorganisms (GCM) 10K type strain sequencing project: providing services to taxonomists for standard genome sequencing and annotation.</title>
        <authorList>
            <consortium name="The Broad Institute Genomics Platform"/>
            <consortium name="The Broad Institute Genome Sequencing Center for Infectious Disease"/>
            <person name="Wu L."/>
            <person name="Ma J."/>
        </authorList>
    </citation>
    <scope>NUCLEOTIDE SEQUENCE [LARGE SCALE GENOMIC DNA]</scope>
    <source>
        <strain evidence="5">JCM 17342</strain>
    </source>
</reference>
<dbReference type="Gene3D" id="1.10.357.10">
    <property type="entry name" value="Tetracycline Repressor, domain 2"/>
    <property type="match status" value="1"/>
</dbReference>
<proteinExistence type="predicted"/>
<keyword evidence="1 2" id="KW-0238">DNA-binding</keyword>
<dbReference type="InterPro" id="IPR036271">
    <property type="entry name" value="Tet_transcr_reg_TetR-rel_C_sf"/>
</dbReference>
<dbReference type="PANTHER" id="PTHR30055:SF200">
    <property type="entry name" value="HTH-TYPE TRANSCRIPTIONAL REPRESSOR BDCR"/>
    <property type="match status" value="1"/>
</dbReference>
<evidence type="ECO:0000259" key="3">
    <source>
        <dbReference type="PROSITE" id="PS50977"/>
    </source>
</evidence>
<dbReference type="InterPro" id="IPR050109">
    <property type="entry name" value="HTH-type_TetR-like_transc_reg"/>
</dbReference>
<sequence length="191" mass="20966">MPTKRKPTPPRGTARERLIAAADELFRRDGIAATPVDRAVGRAGVATMTLYHHFSGKDGLVVAYLEHRHERWTRNWAERTDAAESTMDKALSVFDALRAWADSGEVERGCAFVDAAAELTDREHPAWAVINRHKAELLARLSELTGSAEAGERVLLLYEGALIGLLIGHLDDPVGQARAAAQTVLERAQHQ</sequence>
<dbReference type="EMBL" id="BAABAL010000003">
    <property type="protein sequence ID" value="GAA3987255.1"/>
    <property type="molecule type" value="Genomic_DNA"/>
</dbReference>
<dbReference type="PROSITE" id="PS50977">
    <property type="entry name" value="HTH_TETR_2"/>
    <property type="match status" value="1"/>
</dbReference>
<dbReference type="InterPro" id="IPR009057">
    <property type="entry name" value="Homeodomain-like_sf"/>
</dbReference>
<keyword evidence="5" id="KW-1185">Reference proteome</keyword>
<dbReference type="SUPFAM" id="SSF48498">
    <property type="entry name" value="Tetracyclin repressor-like, C-terminal domain"/>
    <property type="match status" value="1"/>
</dbReference>
<feature type="DNA-binding region" description="H-T-H motif" evidence="2">
    <location>
        <begin position="35"/>
        <end position="54"/>
    </location>
</feature>
<dbReference type="PRINTS" id="PR00455">
    <property type="entry name" value="HTHTETR"/>
</dbReference>
<dbReference type="SUPFAM" id="SSF46689">
    <property type="entry name" value="Homeodomain-like"/>
    <property type="match status" value="1"/>
</dbReference>
<evidence type="ECO:0000256" key="1">
    <source>
        <dbReference type="ARBA" id="ARBA00023125"/>
    </source>
</evidence>
<protein>
    <submittedName>
        <fullName evidence="4">TetR family transcriptional regulator</fullName>
    </submittedName>
</protein>
<feature type="domain" description="HTH tetR-type" evidence="3">
    <location>
        <begin position="12"/>
        <end position="72"/>
    </location>
</feature>
<comment type="caution">
    <text evidence="4">The sequence shown here is derived from an EMBL/GenBank/DDBJ whole genome shotgun (WGS) entry which is preliminary data.</text>
</comment>